<organism evidence="1 2">
    <name type="scientific">Caenorhabditis briggsae</name>
    <dbReference type="NCBI Taxonomy" id="6238"/>
    <lineage>
        <taxon>Eukaryota</taxon>
        <taxon>Metazoa</taxon>
        <taxon>Ecdysozoa</taxon>
        <taxon>Nematoda</taxon>
        <taxon>Chromadorea</taxon>
        <taxon>Rhabditida</taxon>
        <taxon>Rhabditina</taxon>
        <taxon>Rhabditomorpha</taxon>
        <taxon>Rhabditoidea</taxon>
        <taxon>Rhabditidae</taxon>
        <taxon>Peloderinae</taxon>
        <taxon>Caenorhabditis</taxon>
    </lineage>
</organism>
<dbReference type="HOGENOM" id="CLU_138121_0_0_1"/>
<reference evidence="1 2" key="1">
    <citation type="journal article" date="2003" name="PLoS Biol.">
        <title>The genome sequence of Caenorhabditis briggsae: a platform for comparative genomics.</title>
        <authorList>
            <person name="Stein L.D."/>
            <person name="Bao Z."/>
            <person name="Blasiar D."/>
            <person name="Blumenthal T."/>
            <person name="Brent M.R."/>
            <person name="Chen N."/>
            <person name="Chinwalla A."/>
            <person name="Clarke L."/>
            <person name="Clee C."/>
            <person name="Coghlan A."/>
            <person name="Coulson A."/>
            <person name="D'Eustachio P."/>
            <person name="Fitch D.H."/>
            <person name="Fulton L.A."/>
            <person name="Fulton R.E."/>
            <person name="Griffiths-Jones S."/>
            <person name="Harris T.W."/>
            <person name="Hillier L.W."/>
            <person name="Kamath R."/>
            <person name="Kuwabara P.E."/>
            <person name="Mardis E.R."/>
            <person name="Marra M.A."/>
            <person name="Miner T.L."/>
            <person name="Minx P."/>
            <person name="Mullikin J.C."/>
            <person name="Plumb R.W."/>
            <person name="Rogers J."/>
            <person name="Schein J.E."/>
            <person name="Sohrmann M."/>
            <person name="Spieth J."/>
            <person name="Stajich J.E."/>
            <person name="Wei C."/>
            <person name="Willey D."/>
            <person name="Wilson R.K."/>
            <person name="Durbin R."/>
            <person name="Waterston R.H."/>
        </authorList>
    </citation>
    <scope>NUCLEOTIDE SEQUENCE [LARGE SCALE GENOMIC DNA]</scope>
    <source>
        <strain evidence="1 2">AF16</strain>
    </source>
</reference>
<dbReference type="Proteomes" id="UP000008549">
    <property type="component" value="Unassembled WGS sequence"/>
</dbReference>
<name>A8WWY2_CAEBR</name>
<dbReference type="EMBL" id="HE600906">
    <property type="protein sequence ID" value="CAP24682.2"/>
    <property type="molecule type" value="Genomic_DNA"/>
</dbReference>
<accession>A8WWY2</accession>
<dbReference type="OMA" id="CDNRLYK"/>
<proteinExistence type="predicted"/>
<reference evidence="1 2" key="2">
    <citation type="journal article" date="2011" name="PLoS Genet.">
        <title>Caenorhabditis briggsae recombinant inbred line genotypes reveal inter-strain incompatibility and the evolution of recombination.</title>
        <authorList>
            <person name="Ross J.A."/>
            <person name="Koboldt D.C."/>
            <person name="Staisch J.E."/>
            <person name="Chamberlin H.M."/>
            <person name="Gupta B.P."/>
            <person name="Miller R.D."/>
            <person name="Baird S.E."/>
            <person name="Haag E.S."/>
        </authorList>
    </citation>
    <scope>NUCLEOTIDE SEQUENCE [LARGE SCALE GENOMIC DNA]</scope>
    <source>
        <strain evidence="1 2">AF16</strain>
    </source>
</reference>
<dbReference type="FunCoup" id="A8WWY2">
    <property type="interactions" value="775"/>
</dbReference>
<dbReference type="KEGG" id="cbr:CBG_03865"/>
<evidence type="ECO:0000313" key="2">
    <source>
        <dbReference type="Proteomes" id="UP000008549"/>
    </source>
</evidence>
<evidence type="ECO:0000313" key="3">
    <source>
        <dbReference type="WormBase" id="CBG03865"/>
    </source>
</evidence>
<dbReference type="RefSeq" id="XP_002639295.2">
    <property type="nucleotide sequence ID" value="XM_002639249.2"/>
</dbReference>
<sequence>MRKTFITLQQKLREKLKVRGIPSDSEHIKENPSIRMKFLFWILVLLACSTVHCKRRVSRDEEAVSDPEKDAADLELAKTTATAFAADLMKVRTSEDIHDLTNWLSDNLIFQLCDNRLYKSHFVAFTTHALIEEEKFPVALTLEVDKAFTRGDGLSMIVKANGFVFEENDQLILDFQKDEDGKYKLAHGTILTCRYE</sequence>
<dbReference type="InParanoid" id="A8WWY2"/>
<dbReference type="GeneID" id="8581288"/>
<dbReference type="CTD" id="8581288"/>
<protein>
    <submittedName>
        <fullName evidence="1">Protein CBG03865</fullName>
    </submittedName>
</protein>
<keyword evidence="2" id="KW-1185">Reference proteome</keyword>
<dbReference type="AlphaFoldDB" id="A8WWY2"/>
<evidence type="ECO:0000313" key="1">
    <source>
        <dbReference type="EMBL" id="CAP24682.2"/>
    </source>
</evidence>
<dbReference type="eggNOG" id="ENOG502R2SI">
    <property type="taxonomic scope" value="Eukaryota"/>
</dbReference>
<gene>
    <name evidence="1 3" type="ORF">CBG03865</name>
    <name evidence="1" type="ORF">CBG_03865</name>
</gene>
<dbReference type="WormBase" id="CBG03865">
    <property type="protein sequence ID" value="CBP06582"/>
    <property type="gene ID" value="WBGene00026636"/>
</dbReference>